<dbReference type="PRINTS" id="PR00125">
    <property type="entry name" value="ATPASEDELTA"/>
</dbReference>
<keyword evidence="2 8" id="KW-0813">Transport</keyword>
<dbReference type="HAMAP" id="MF_01416">
    <property type="entry name" value="ATP_synth_delta_bact"/>
    <property type="match status" value="1"/>
</dbReference>
<name>A0ABT1W0Z3_9PROT</name>
<keyword evidence="3 8" id="KW-0375">Hydrogen ion transport</keyword>
<dbReference type="Gene3D" id="1.10.520.20">
    <property type="entry name" value="N-terminal domain of the delta subunit of the F1F0-ATP synthase"/>
    <property type="match status" value="1"/>
</dbReference>
<evidence type="ECO:0000256" key="6">
    <source>
        <dbReference type="ARBA" id="ARBA00023196"/>
    </source>
</evidence>
<dbReference type="EMBL" id="JAMZEJ010000008">
    <property type="protein sequence ID" value="MCQ8241827.1"/>
    <property type="molecule type" value="Genomic_DNA"/>
</dbReference>
<comment type="subcellular location">
    <subcellularLocation>
        <location evidence="8">Cell membrane</location>
        <topology evidence="8">Peripheral membrane protein</topology>
    </subcellularLocation>
    <subcellularLocation>
        <location evidence="1">Membrane</location>
    </subcellularLocation>
</comment>
<dbReference type="PANTHER" id="PTHR11910">
    <property type="entry name" value="ATP SYNTHASE DELTA CHAIN"/>
    <property type="match status" value="1"/>
</dbReference>
<evidence type="ECO:0000256" key="8">
    <source>
        <dbReference type="HAMAP-Rule" id="MF_01416"/>
    </source>
</evidence>
<sequence>MSGDSVSGRYALALYELADERRALDEVVEQAEALAQLIDESAPMRSLLSSRTVDVADARRAIADVMESQGFDEILRNFAGVVANNRRLSSLRSILSSFAALVAARRGVVVAEVVSAHPLTDVQRTQLRARLTEAGYSKVNIQERVDGTLLGGLVVRIGARLYDASVKNRLNRLHHAMKGAA</sequence>
<dbReference type="Pfam" id="PF00213">
    <property type="entry name" value="OSCP"/>
    <property type="match status" value="1"/>
</dbReference>
<accession>A0ABT1W0Z3</accession>
<evidence type="ECO:0000256" key="7">
    <source>
        <dbReference type="ARBA" id="ARBA00023310"/>
    </source>
</evidence>
<protein>
    <recommendedName>
        <fullName evidence="8">ATP synthase subunit delta</fullName>
    </recommendedName>
    <alternativeName>
        <fullName evidence="8">ATP synthase F(1) sector subunit delta</fullName>
    </alternativeName>
    <alternativeName>
        <fullName evidence="8">F-type ATPase subunit delta</fullName>
        <shortName evidence="8">F-ATPase subunit delta</shortName>
    </alternativeName>
</protein>
<keyword evidence="5 8" id="KW-0472">Membrane</keyword>
<evidence type="ECO:0000256" key="4">
    <source>
        <dbReference type="ARBA" id="ARBA00023065"/>
    </source>
</evidence>
<dbReference type="Proteomes" id="UP001524547">
    <property type="component" value="Unassembled WGS sequence"/>
</dbReference>
<evidence type="ECO:0000256" key="5">
    <source>
        <dbReference type="ARBA" id="ARBA00023136"/>
    </source>
</evidence>
<comment type="caution">
    <text evidence="9">The sequence shown here is derived from an EMBL/GenBank/DDBJ whole genome shotgun (WGS) entry which is preliminary data.</text>
</comment>
<dbReference type="SUPFAM" id="SSF47928">
    <property type="entry name" value="N-terminal domain of the delta subunit of the F1F0-ATP synthase"/>
    <property type="match status" value="1"/>
</dbReference>
<gene>
    <name evidence="8" type="primary">atpH</name>
    <name evidence="9" type="ORF">NFI88_13375</name>
</gene>
<evidence type="ECO:0000256" key="2">
    <source>
        <dbReference type="ARBA" id="ARBA00022448"/>
    </source>
</evidence>
<reference evidence="9 10" key="1">
    <citation type="submission" date="2022-06" db="EMBL/GenBank/DDBJ databases">
        <title>Rhizosaccharibacter gen. nov. sp. nov. KSS12, endophytic bacteria isolated from sugarcane.</title>
        <authorList>
            <person name="Pitiwittayakul N."/>
        </authorList>
    </citation>
    <scope>NUCLEOTIDE SEQUENCE [LARGE SCALE GENOMIC DNA]</scope>
    <source>
        <strain evidence="9 10">KSS12</strain>
    </source>
</reference>
<comment type="function">
    <text evidence="8">This protein is part of the stalk that links CF(0) to CF(1). It either transmits conformational changes from CF(0) to CF(1) or is implicated in proton conduction.</text>
</comment>
<keyword evidence="7 8" id="KW-0066">ATP synthesis</keyword>
<keyword evidence="10" id="KW-1185">Reference proteome</keyword>
<keyword evidence="8" id="KW-1003">Cell membrane</keyword>
<dbReference type="InterPro" id="IPR026015">
    <property type="entry name" value="ATP_synth_OSCP/delta_N_sf"/>
</dbReference>
<proteinExistence type="inferred from homology"/>
<dbReference type="InterPro" id="IPR020781">
    <property type="entry name" value="ATPase_OSCP/d_CS"/>
</dbReference>
<evidence type="ECO:0000313" key="10">
    <source>
        <dbReference type="Proteomes" id="UP001524547"/>
    </source>
</evidence>
<dbReference type="PROSITE" id="PS00389">
    <property type="entry name" value="ATPASE_DELTA"/>
    <property type="match status" value="1"/>
</dbReference>
<dbReference type="NCBIfam" id="NF004406">
    <property type="entry name" value="PRK05758.3-2"/>
    <property type="match status" value="1"/>
</dbReference>
<evidence type="ECO:0000256" key="1">
    <source>
        <dbReference type="ARBA" id="ARBA00004370"/>
    </source>
</evidence>
<keyword evidence="4 8" id="KW-0406">Ion transport</keyword>
<dbReference type="InterPro" id="IPR000711">
    <property type="entry name" value="ATPase_OSCP/dsu"/>
</dbReference>
<comment type="function">
    <text evidence="8">F(1)F(0) ATP synthase produces ATP from ADP in the presence of a proton or sodium gradient. F-type ATPases consist of two structural domains, F(1) containing the extramembraneous catalytic core and F(0) containing the membrane proton channel, linked together by a central stalk and a peripheral stalk. During catalysis, ATP synthesis in the catalytic domain of F(1) is coupled via a rotary mechanism of the central stalk subunits to proton translocation.</text>
</comment>
<organism evidence="9 10">
    <name type="scientific">Rhizosaccharibacter radicis</name>
    <dbReference type="NCBI Taxonomy" id="2782605"/>
    <lineage>
        <taxon>Bacteria</taxon>
        <taxon>Pseudomonadati</taxon>
        <taxon>Pseudomonadota</taxon>
        <taxon>Alphaproteobacteria</taxon>
        <taxon>Acetobacterales</taxon>
        <taxon>Acetobacteraceae</taxon>
        <taxon>Rhizosaccharibacter</taxon>
    </lineage>
</organism>
<evidence type="ECO:0000256" key="3">
    <source>
        <dbReference type="ARBA" id="ARBA00022781"/>
    </source>
</evidence>
<comment type="similarity">
    <text evidence="8">Belongs to the ATPase delta chain family.</text>
</comment>
<keyword evidence="6 8" id="KW-0139">CF(1)</keyword>
<evidence type="ECO:0000313" key="9">
    <source>
        <dbReference type="EMBL" id="MCQ8241827.1"/>
    </source>
</evidence>
<dbReference type="NCBIfam" id="TIGR01145">
    <property type="entry name" value="ATP_synt_delta"/>
    <property type="match status" value="1"/>
</dbReference>